<dbReference type="Pfam" id="PF00144">
    <property type="entry name" value="Beta-lactamase"/>
    <property type="match status" value="1"/>
</dbReference>
<protein>
    <submittedName>
        <fullName evidence="3">Putative Penicillin-binding protein, beta-lactamase class C</fullName>
    </submittedName>
</protein>
<evidence type="ECO:0000313" key="3">
    <source>
        <dbReference type="EMBL" id="CCM65647.1"/>
    </source>
</evidence>
<gene>
    <name evidence="3" type="ORF">BN381_80177</name>
</gene>
<name>R4Z7K1_9ACTN</name>
<feature type="domain" description="Beta-lactamase-related" evidence="2">
    <location>
        <begin position="62"/>
        <end position="378"/>
    </location>
</feature>
<dbReference type="HOGENOM" id="CLU_020027_0_5_11"/>
<dbReference type="InterPro" id="IPR012338">
    <property type="entry name" value="Beta-lactam/transpept-like"/>
</dbReference>
<accession>R4Z7K1</accession>
<dbReference type="InterPro" id="IPR050491">
    <property type="entry name" value="AmpC-like"/>
</dbReference>
<dbReference type="Gene3D" id="3.40.710.10">
    <property type="entry name" value="DD-peptidase/beta-lactamase superfamily"/>
    <property type="match status" value="1"/>
</dbReference>
<keyword evidence="4" id="KW-1185">Reference proteome</keyword>
<feature type="region of interest" description="Disordered" evidence="1">
    <location>
        <begin position="233"/>
        <end position="254"/>
    </location>
</feature>
<dbReference type="PROSITE" id="PS51257">
    <property type="entry name" value="PROKAR_LIPOPROTEIN"/>
    <property type="match status" value="1"/>
</dbReference>
<dbReference type="PANTHER" id="PTHR46825:SF9">
    <property type="entry name" value="BETA-LACTAMASE-RELATED DOMAIN-CONTAINING PROTEIN"/>
    <property type="match status" value="1"/>
</dbReference>
<dbReference type="Proteomes" id="UP000018291">
    <property type="component" value="Unassembled WGS sequence"/>
</dbReference>
<dbReference type="eggNOG" id="COG1680">
    <property type="taxonomic scope" value="Bacteria"/>
</dbReference>
<evidence type="ECO:0000256" key="1">
    <source>
        <dbReference type="SAM" id="MobiDB-lite"/>
    </source>
</evidence>
<organism evidence="3 4">
    <name type="scientific">Candidatus Neomicrothrix parvicella RN1</name>
    <dbReference type="NCBI Taxonomy" id="1229780"/>
    <lineage>
        <taxon>Bacteria</taxon>
        <taxon>Bacillati</taxon>
        <taxon>Actinomycetota</taxon>
        <taxon>Acidimicrobiia</taxon>
        <taxon>Acidimicrobiales</taxon>
        <taxon>Microthrixaceae</taxon>
        <taxon>Candidatus Neomicrothrix</taxon>
    </lineage>
</organism>
<evidence type="ECO:0000313" key="4">
    <source>
        <dbReference type="Proteomes" id="UP000018291"/>
    </source>
</evidence>
<proteinExistence type="predicted"/>
<dbReference type="EMBL" id="CANL01000078">
    <property type="protein sequence ID" value="CCM65647.1"/>
    <property type="molecule type" value="Genomic_DNA"/>
</dbReference>
<dbReference type="STRING" id="1229780.BN381_80177"/>
<dbReference type="SUPFAM" id="SSF56601">
    <property type="entry name" value="beta-lactamase/transpeptidase-like"/>
    <property type="match status" value="1"/>
</dbReference>
<dbReference type="PANTHER" id="PTHR46825">
    <property type="entry name" value="D-ALANYL-D-ALANINE-CARBOXYPEPTIDASE/ENDOPEPTIDASE AMPH"/>
    <property type="match status" value="1"/>
</dbReference>
<dbReference type="OrthoDB" id="3174977at2"/>
<dbReference type="AlphaFoldDB" id="R4Z7K1"/>
<dbReference type="RefSeq" id="WP_012230553.1">
    <property type="nucleotide sequence ID" value="NZ_HG422565.1"/>
</dbReference>
<comment type="caution">
    <text evidence="3">The sequence shown here is derived from an EMBL/GenBank/DDBJ whole genome shotgun (WGS) entry which is preliminary data.</text>
</comment>
<evidence type="ECO:0000259" key="2">
    <source>
        <dbReference type="Pfam" id="PF00144"/>
    </source>
</evidence>
<sequence>MTSPRPAPPNRSRCLKPAVAGLLTVAVACGPSGISTSGAESTGRLRSADSEALFAPIGPDDPGCSAAVNVDGQIVWSAAYGRASLERDEPFTPETLVDIGSTSKQFTATALGLLIDDGTISWDDSVSDHLNKLPDWSAQVTVDDLVHHTSGLPDYIELLEDGGVELMAPSTQADAVDALRGARPAFEPGSKFEYSNSNYVLLAEIVQAATGQDLPSYLDDQVFGPLDLDAEMNPGNSARVPSPAGTAQSYEDDAGWKPADSPWAQVGDGAVQTTPGQLALWGTQYWSSDLPPGLTDLRMDHAVDMGDGGRYGLGIMSYPEPSRGAGIEGTGSVEDSILTHSGEWSGFDTGFVVAPTGQTAVAVTCNTPDGPVTGEVADELLSIWTA</sequence>
<dbReference type="InterPro" id="IPR001466">
    <property type="entry name" value="Beta-lactam-related"/>
</dbReference>
<reference evidence="3 4" key="1">
    <citation type="journal article" date="2013" name="ISME J.">
        <title>Metabolic model for the filamentous 'Candidatus Microthrix parvicella' based on genomic and metagenomic analyses.</title>
        <authorList>
            <person name="Jon McIlroy S."/>
            <person name="Kristiansen R."/>
            <person name="Albertsen M."/>
            <person name="Michael Karst S."/>
            <person name="Rossetti S."/>
            <person name="Lund Nielsen J."/>
            <person name="Tandoi V."/>
            <person name="James Seviour R."/>
            <person name="Nielsen P.H."/>
        </authorList>
    </citation>
    <scope>NUCLEOTIDE SEQUENCE [LARGE SCALE GENOMIC DNA]</scope>
    <source>
        <strain evidence="3 4">RN1</strain>
    </source>
</reference>